<accession>A0AAD7MB32</accession>
<reference evidence="1" key="1">
    <citation type="submission" date="2023-03" db="EMBL/GenBank/DDBJ databases">
        <title>Massive genome expansion in bonnet fungi (Mycena s.s.) driven by repeated elements and novel gene families across ecological guilds.</title>
        <authorList>
            <consortium name="Lawrence Berkeley National Laboratory"/>
            <person name="Harder C.B."/>
            <person name="Miyauchi S."/>
            <person name="Viragh M."/>
            <person name="Kuo A."/>
            <person name="Thoen E."/>
            <person name="Andreopoulos B."/>
            <person name="Lu D."/>
            <person name="Skrede I."/>
            <person name="Drula E."/>
            <person name="Henrissat B."/>
            <person name="Morin E."/>
            <person name="Kohler A."/>
            <person name="Barry K."/>
            <person name="LaButti K."/>
            <person name="Morin E."/>
            <person name="Salamov A."/>
            <person name="Lipzen A."/>
            <person name="Mereny Z."/>
            <person name="Hegedus B."/>
            <person name="Baldrian P."/>
            <person name="Stursova M."/>
            <person name="Weitz H."/>
            <person name="Taylor A."/>
            <person name="Grigoriev I.V."/>
            <person name="Nagy L.G."/>
            <person name="Martin F."/>
            <person name="Kauserud H."/>
        </authorList>
    </citation>
    <scope>NUCLEOTIDE SEQUENCE</scope>
    <source>
        <strain evidence="1">CBHHK067</strain>
    </source>
</reference>
<gene>
    <name evidence="1" type="ORF">B0H17DRAFT_1124602</name>
</gene>
<dbReference type="Proteomes" id="UP001221757">
    <property type="component" value="Unassembled WGS sequence"/>
</dbReference>
<keyword evidence="2" id="KW-1185">Reference proteome</keyword>
<evidence type="ECO:0000313" key="1">
    <source>
        <dbReference type="EMBL" id="KAJ7708801.1"/>
    </source>
</evidence>
<protein>
    <submittedName>
        <fullName evidence="1">Uncharacterized protein</fullName>
    </submittedName>
</protein>
<dbReference type="AlphaFoldDB" id="A0AAD7MB32"/>
<name>A0AAD7MB32_MYCRO</name>
<comment type="caution">
    <text evidence="1">The sequence shown here is derived from an EMBL/GenBank/DDBJ whole genome shotgun (WGS) entry which is preliminary data.</text>
</comment>
<organism evidence="1 2">
    <name type="scientific">Mycena rosella</name>
    <name type="common">Pink bonnet</name>
    <name type="synonym">Agaricus rosellus</name>
    <dbReference type="NCBI Taxonomy" id="1033263"/>
    <lineage>
        <taxon>Eukaryota</taxon>
        <taxon>Fungi</taxon>
        <taxon>Dikarya</taxon>
        <taxon>Basidiomycota</taxon>
        <taxon>Agaricomycotina</taxon>
        <taxon>Agaricomycetes</taxon>
        <taxon>Agaricomycetidae</taxon>
        <taxon>Agaricales</taxon>
        <taxon>Marasmiineae</taxon>
        <taxon>Mycenaceae</taxon>
        <taxon>Mycena</taxon>
    </lineage>
</organism>
<sequence length="258" mass="29573">MSDSTTTSSRLAFEILERLLAHDSLKQNLQFIHILHFLELTTRIWLEITPPGQPRPILLPPKVGNLLGGILDIMETNLIQLTWQAYADLAETMYHNSSWQLDDVLRIHGRSHEIDCNSARLGEEMVVEARLFTLCRGVLPIFSKSLYCRYSSGTCEGISKVYNMSLGESDLPNASRLSCELTGPLVLDAFFLYAILQDKQNRRETLSLPHHGYQNRRFDRELAERNYRMAGTGQDMWAHACNRCMKIYQGEDGNWCTF</sequence>
<dbReference type="EMBL" id="JARKIE010000003">
    <property type="protein sequence ID" value="KAJ7708801.1"/>
    <property type="molecule type" value="Genomic_DNA"/>
</dbReference>
<proteinExistence type="predicted"/>
<evidence type="ECO:0000313" key="2">
    <source>
        <dbReference type="Proteomes" id="UP001221757"/>
    </source>
</evidence>